<dbReference type="GO" id="GO:0015031">
    <property type="term" value="P:protein transport"/>
    <property type="evidence" value="ECO:0007669"/>
    <property type="project" value="InterPro"/>
</dbReference>
<dbReference type="PANTHER" id="PTHR31158:SF10">
    <property type="entry name" value="LD27791P"/>
    <property type="match status" value="1"/>
</dbReference>
<keyword evidence="3 7" id="KW-0812">Transmembrane</keyword>
<name>A0A7R9JWA4_TIMGE</name>
<evidence type="ECO:0008006" key="9">
    <source>
        <dbReference type="Google" id="ProtNLM"/>
    </source>
</evidence>
<keyword evidence="6" id="KW-0325">Glycoprotein</keyword>
<protein>
    <recommendedName>
        <fullName evidence="9">Dual oxidase maturation factor 1</fullName>
    </recommendedName>
</protein>
<dbReference type="Pfam" id="PF10204">
    <property type="entry name" value="DuoxA"/>
    <property type="match status" value="1"/>
</dbReference>
<evidence type="ECO:0000256" key="2">
    <source>
        <dbReference type="ARBA" id="ARBA00009816"/>
    </source>
</evidence>
<accession>A0A7R9JWA4</accession>
<dbReference type="InterPro" id="IPR018469">
    <property type="entry name" value="Dual_oxidase_maturation_fac"/>
</dbReference>
<gene>
    <name evidence="8" type="ORF">TGEB3V08_LOCUS3980</name>
</gene>
<feature type="transmembrane region" description="Helical" evidence="7">
    <location>
        <begin position="159"/>
        <end position="179"/>
    </location>
</feature>
<feature type="transmembrane region" description="Helical" evidence="7">
    <location>
        <begin position="191"/>
        <end position="213"/>
    </location>
</feature>
<dbReference type="GO" id="GO:0005789">
    <property type="term" value="C:endoplasmic reticulum membrane"/>
    <property type="evidence" value="ECO:0007669"/>
    <property type="project" value="InterPro"/>
</dbReference>
<comment type="similarity">
    <text evidence="2">Belongs to the DUOXA family.</text>
</comment>
<evidence type="ECO:0000256" key="4">
    <source>
        <dbReference type="ARBA" id="ARBA00022989"/>
    </source>
</evidence>
<sequence length="256" mass="28455">MGLEVKGLGENITPPPQEHRMTRYGSGWHVASTEIISSYRAFSREKIVAELGAFIGLGHVNITLRASPIHNWTEDIDFNERFSWLGSGEMGLCYREALVRGLPFPILTVAEYFSLGQEGFTWGGQYRAAGYYGAILLWASFAMWLLMNLMLVVVPRYGAYSMMVTGVLLVSTDLVYYSLLPLNPLLVRFEGSTLTFSLGWCFWLVLTAAMLRLSPSRPPSHKIGFKLELDRAKGLKAEFFKPGSAEPLGTTASLAL</sequence>
<evidence type="ECO:0000256" key="3">
    <source>
        <dbReference type="ARBA" id="ARBA00022692"/>
    </source>
</evidence>
<comment type="subcellular location">
    <subcellularLocation>
        <location evidence="1">Membrane</location>
        <topology evidence="1">Multi-pass membrane protein</topology>
    </subcellularLocation>
</comment>
<evidence type="ECO:0000256" key="6">
    <source>
        <dbReference type="ARBA" id="ARBA00023180"/>
    </source>
</evidence>
<organism evidence="8">
    <name type="scientific">Timema genevievae</name>
    <name type="common">Walking stick</name>
    <dbReference type="NCBI Taxonomy" id="629358"/>
    <lineage>
        <taxon>Eukaryota</taxon>
        <taxon>Metazoa</taxon>
        <taxon>Ecdysozoa</taxon>
        <taxon>Arthropoda</taxon>
        <taxon>Hexapoda</taxon>
        <taxon>Insecta</taxon>
        <taxon>Pterygota</taxon>
        <taxon>Neoptera</taxon>
        <taxon>Polyneoptera</taxon>
        <taxon>Phasmatodea</taxon>
        <taxon>Timematodea</taxon>
        <taxon>Timematoidea</taxon>
        <taxon>Timematidae</taxon>
        <taxon>Timema</taxon>
    </lineage>
</organism>
<evidence type="ECO:0000256" key="7">
    <source>
        <dbReference type="SAM" id="Phobius"/>
    </source>
</evidence>
<dbReference type="AlphaFoldDB" id="A0A7R9JWA4"/>
<evidence type="ECO:0000313" key="8">
    <source>
        <dbReference type="EMBL" id="CAD7590112.1"/>
    </source>
</evidence>
<evidence type="ECO:0000256" key="1">
    <source>
        <dbReference type="ARBA" id="ARBA00004141"/>
    </source>
</evidence>
<keyword evidence="5 7" id="KW-0472">Membrane</keyword>
<keyword evidence="4 7" id="KW-1133">Transmembrane helix</keyword>
<dbReference type="PANTHER" id="PTHR31158">
    <property type="entry name" value="DUAL OXIDASE 2"/>
    <property type="match status" value="1"/>
</dbReference>
<dbReference type="EMBL" id="OE840323">
    <property type="protein sequence ID" value="CAD7590112.1"/>
    <property type="molecule type" value="Genomic_DNA"/>
</dbReference>
<proteinExistence type="inferred from homology"/>
<evidence type="ECO:0000256" key="5">
    <source>
        <dbReference type="ARBA" id="ARBA00023136"/>
    </source>
</evidence>
<feature type="transmembrane region" description="Helical" evidence="7">
    <location>
        <begin position="129"/>
        <end position="147"/>
    </location>
</feature>
<reference evidence="8" key="1">
    <citation type="submission" date="2020-11" db="EMBL/GenBank/DDBJ databases">
        <authorList>
            <person name="Tran Van P."/>
        </authorList>
    </citation>
    <scope>NUCLEOTIDE SEQUENCE</scope>
</reference>